<proteinExistence type="predicted"/>
<dbReference type="EMBL" id="MGBG01000023">
    <property type="protein sequence ID" value="OGK63179.1"/>
    <property type="molecule type" value="Genomic_DNA"/>
</dbReference>
<organism evidence="5 6">
    <name type="scientific">Candidatus Roizmanbacteria bacterium RIFOXYA1_FULL_41_12</name>
    <dbReference type="NCBI Taxonomy" id="1802082"/>
    <lineage>
        <taxon>Bacteria</taxon>
        <taxon>Candidatus Roizmaniibacteriota</taxon>
    </lineage>
</organism>
<dbReference type="GO" id="GO:0009117">
    <property type="term" value="P:nucleotide metabolic process"/>
    <property type="evidence" value="ECO:0007669"/>
    <property type="project" value="TreeGrafter"/>
</dbReference>
<protein>
    <recommendedName>
        <fullName evidence="4">HIT domain-containing protein</fullName>
    </recommendedName>
</protein>
<dbReference type="Proteomes" id="UP000178450">
    <property type="component" value="Unassembled WGS sequence"/>
</dbReference>
<evidence type="ECO:0000256" key="3">
    <source>
        <dbReference type="PROSITE-ProRule" id="PRU00464"/>
    </source>
</evidence>
<dbReference type="PROSITE" id="PS51084">
    <property type="entry name" value="HIT_2"/>
    <property type="match status" value="1"/>
</dbReference>
<dbReference type="InterPro" id="IPR036265">
    <property type="entry name" value="HIT-like_sf"/>
</dbReference>
<comment type="caution">
    <text evidence="5">The sequence shown here is derived from an EMBL/GenBank/DDBJ whole genome shotgun (WGS) entry which is preliminary data.</text>
</comment>
<evidence type="ECO:0000313" key="5">
    <source>
        <dbReference type="EMBL" id="OGK63179.1"/>
    </source>
</evidence>
<feature type="domain" description="HIT" evidence="4">
    <location>
        <begin position="5"/>
        <end position="106"/>
    </location>
</feature>
<dbReference type="AlphaFoldDB" id="A0A1F7K5P4"/>
<accession>A0A1F7K5P4</accession>
<gene>
    <name evidence="5" type="ORF">A2209_02910</name>
</gene>
<name>A0A1F7K5P4_9BACT</name>
<feature type="short sequence motif" description="Histidine triad motif" evidence="2 3">
    <location>
        <begin position="90"/>
        <end position="94"/>
    </location>
</feature>
<dbReference type="PANTHER" id="PTHR46648:SF1">
    <property type="entry name" value="ADENOSINE 5'-MONOPHOSPHORAMIDASE HNT1"/>
    <property type="match status" value="1"/>
</dbReference>
<evidence type="ECO:0000256" key="2">
    <source>
        <dbReference type="PIRSR" id="PIRSR601310-3"/>
    </source>
</evidence>
<dbReference type="PRINTS" id="PR00332">
    <property type="entry name" value="HISTRIAD"/>
</dbReference>
<sequence>MSECIFCQIIEKKLPCYQVYEDDLFLGFLDIYPRTIGHTVLIPKQHYRWTYDVPEFDQYWLSVLKITRAMQKSLKPNFIAYVTHGLQVAHAHIHIMPRDQKSGSEYIPEVIKLTPDKFQEIATRISSQLNQE</sequence>
<dbReference type="Gene3D" id="3.30.428.10">
    <property type="entry name" value="HIT-like"/>
    <property type="match status" value="1"/>
</dbReference>
<evidence type="ECO:0000313" key="6">
    <source>
        <dbReference type="Proteomes" id="UP000178450"/>
    </source>
</evidence>
<dbReference type="PANTHER" id="PTHR46648">
    <property type="entry name" value="HIT FAMILY PROTEIN 1"/>
    <property type="match status" value="1"/>
</dbReference>
<evidence type="ECO:0000256" key="1">
    <source>
        <dbReference type="PIRSR" id="PIRSR601310-1"/>
    </source>
</evidence>
<feature type="active site" description="Tele-AMP-histidine intermediate" evidence="1">
    <location>
        <position position="92"/>
    </location>
</feature>
<dbReference type="InterPro" id="IPR001310">
    <property type="entry name" value="Histidine_triad_HIT"/>
</dbReference>
<dbReference type="GO" id="GO:0003824">
    <property type="term" value="F:catalytic activity"/>
    <property type="evidence" value="ECO:0007669"/>
    <property type="project" value="InterPro"/>
</dbReference>
<dbReference type="InterPro" id="IPR011146">
    <property type="entry name" value="HIT-like"/>
</dbReference>
<dbReference type="Pfam" id="PF01230">
    <property type="entry name" value="HIT"/>
    <property type="match status" value="1"/>
</dbReference>
<evidence type="ECO:0000259" key="4">
    <source>
        <dbReference type="PROSITE" id="PS51084"/>
    </source>
</evidence>
<reference evidence="5 6" key="1">
    <citation type="journal article" date="2016" name="Nat. Commun.">
        <title>Thousands of microbial genomes shed light on interconnected biogeochemical processes in an aquifer system.</title>
        <authorList>
            <person name="Anantharaman K."/>
            <person name="Brown C.T."/>
            <person name="Hug L.A."/>
            <person name="Sharon I."/>
            <person name="Castelle C.J."/>
            <person name="Probst A.J."/>
            <person name="Thomas B.C."/>
            <person name="Singh A."/>
            <person name="Wilkins M.J."/>
            <person name="Karaoz U."/>
            <person name="Brodie E.L."/>
            <person name="Williams K.H."/>
            <person name="Hubbard S.S."/>
            <person name="Banfield J.F."/>
        </authorList>
    </citation>
    <scope>NUCLEOTIDE SEQUENCE [LARGE SCALE GENOMIC DNA]</scope>
</reference>
<dbReference type="SUPFAM" id="SSF54197">
    <property type="entry name" value="HIT-like"/>
    <property type="match status" value="1"/>
</dbReference>